<dbReference type="GeneID" id="61779956"/>
<dbReference type="Proteomes" id="UP000289372">
    <property type="component" value="Unassembled WGS sequence"/>
</dbReference>
<feature type="region of interest" description="Disordered" evidence="1">
    <location>
        <begin position="187"/>
        <end position="210"/>
    </location>
</feature>
<comment type="caution">
    <text evidence="3">The sequence shown here is derived from an EMBL/GenBank/DDBJ whole genome shotgun (WGS) entry which is preliminary data.</text>
</comment>
<dbReference type="RefSeq" id="WP_046931919.1">
    <property type="nucleotide sequence ID" value="NZ_CP018475.1"/>
</dbReference>
<feature type="compositionally biased region" description="Basic and acidic residues" evidence="1">
    <location>
        <begin position="1"/>
        <end position="10"/>
    </location>
</feature>
<dbReference type="KEGG" id="xpe:BJD13_22985"/>
<proteinExistence type="predicted"/>
<feature type="region of interest" description="Disordered" evidence="1">
    <location>
        <begin position="1"/>
        <end position="23"/>
    </location>
</feature>
<reference evidence="3 5" key="2">
    <citation type="submission" date="2018-02" db="EMBL/GenBank/DDBJ databases">
        <title>Characterization of Xanthomonas diversity in transplant houses and field plants.</title>
        <authorList>
            <person name="Abrahamian P."/>
            <person name="Timilsina S."/>
            <person name="Minsavage G.V."/>
            <person name="Goss E.M."/>
            <person name="Jones J.B."/>
            <person name="Vallad G.E."/>
        </authorList>
    </citation>
    <scope>NUCLEOTIDE SEQUENCE [LARGE SCALE GENOMIC DNA]</scope>
    <source>
        <strain evidence="3 5">GEV2132</strain>
    </source>
</reference>
<evidence type="ECO:0000313" key="3">
    <source>
        <dbReference type="EMBL" id="RXD52978.1"/>
    </source>
</evidence>
<protein>
    <submittedName>
        <fullName evidence="3">Uncharacterized protein</fullName>
    </submittedName>
</protein>
<gene>
    <name evidence="3" type="ORF">DB769_13585</name>
    <name evidence="2" type="ORF">XP315_04115</name>
</gene>
<keyword evidence="4" id="KW-1185">Reference proteome</keyword>
<accession>A0AAQ1BVV2</accession>
<reference evidence="2 4" key="1">
    <citation type="submission" date="2015-02" db="EMBL/GenBank/DDBJ databases">
        <title>Whole genome sequencing of multiple isolates of three species of pepper and tomato-infecting xanthomonads reveals genetic diversity in field strains and pinpoints effectors responsible for host specificity.</title>
        <authorList>
            <person name="Schwartz A."/>
            <person name="Dahlbeck D."/>
            <person name="Staskawicz B."/>
            <person name="Bart R."/>
            <person name="Potnis N."/>
            <person name="Minsavage G."/>
            <person name="Timilsina S."/>
            <person name="Goss E."/>
            <person name="Jones J."/>
            <person name="Vallad G."/>
            <person name="Barak J."/>
            <person name="Miller S."/>
            <person name="Ritchie D."/>
            <person name="Martins J.Jr."/>
            <person name="Patane J.S."/>
            <person name="Setubal J.C."/>
        </authorList>
    </citation>
    <scope>NUCLEOTIDE SEQUENCE [LARGE SCALE GENOMIC DNA]</scope>
    <source>
        <strain evidence="2 4">Xp3-15</strain>
    </source>
</reference>
<dbReference type="Proteomes" id="UP000035369">
    <property type="component" value="Unassembled WGS sequence"/>
</dbReference>
<dbReference type="EMBL" id="PUUL01000077">
    <property type="protein sequence ID" value="RXD52978.1"/>
    <property type="molecule type" value="Genomic_DNA"/>
</dbReference>
<organism evidence="3 5">
    <name type="scientific">Xanthomonas perforans</name>
    <dbReference type="NCBI Taxonomy" id="442694"/>
    <lineage>
        <taxon>Bacteria</taxon>
        <taxon>Pseudomonadati</taxon>
        <taxon>Pseudomonadota</taxon>
        <taxon>Gammaproteobacteria</taxon>
        <taxon>Lysobacterales</taxon>
        <taxon>Lysobacteraceae</taxon>
        <taxon>Xanthomonas</taxon>
    </lineage>
</organism>
<dbReference type="AlphaFoldDB" id="A0AAQ1BVV2"/>
<sequence length="210" mass="23831">MQSRDAQARDEDGDPIYRKNQHPKQAYRVTMTIENAPGPFGAASAKAFYDMKDRDQCAPFDASLGMSTKPKEHAIPVSFQKINDTVFTAMIYMDGMVDADYYGKGVCHWEFGGFGVSLKATGGRAETAFSPSLEKKYFDELKQKTTFFWSGGYPRSNLEDYVDFGEESADKYAEPNRSNLFRINLKAERAPHESHQPAVRRTDPRWLRQA</sequence>
<name>A0AAQ1BVV2_XANPE</name>
<evidence type="ECO:0000313" key="4">
    <source>
        <dbReference type="Proteomes" id="UP000035369"/>
    </source>
</evidence>
<evidence type="ECO:0000313" key="2">
    <source>
        <dbReference type="EMBL" id="KLC08553.1"/>
    </source>
</evidence>
<evidence type="ECO:0000313" key="5">
    <source>
        <dbReference type="Proteomes" id="UP000289372"/>
    </source>
</evidence>
<evidence type="ECO:0000256" key="1">
    <source>
        <dbReference type="SAM" id="MobiDB-lite"/>
    </source>
</evidence>
<dbReference type="EMBL" id="JZUY01000034">
    <property type="protein sequence ID" value="KLC08553.1"/>
    <property type="molecule type" value="Genomic_DNA"/>
</dbReference>